<evidence type="ECO:0000256" key="2">
    <source>
        <dbReference type="ARBA" id="ARBA00006275"/>
    </source>
</evidence>
<protein>
    <submittedName>
        <fullName evidence="8">RagB/SusD family nutrient uptake outer membrane protein</fullName>
    </submittedName>
</protein>
<dbReference type="Pfam" id="PF07980">
    <property type="entry name" value="SusD_RagB"/>
    <property type="match status" value="1"/>
</dbReference>
<keyword evidence="3" id="KW-0732">Signal</keyword>
<sequence>MVLLILISLLILLVSTLISKNMKRKYIALLSLSVMLLCQTSCSDFFDQMPTDRLTYNDLFESKASTEKALATVYVYLPDEFAQRYPADGRHTTPGVWTAGCDEAEYYWDFVPSHLINNNTMTPKSSLVSSYWEKYYAGISAAGRFIQGAPQCKDMEQNLLAQWIEEARALRAMYYFYLLRIYGPVPILSEEPLSMDAPFEEVQLPRNSVEECVDYIVSEFDKVLDSGCLPDKSVTYNCGRIDNSIVMAFKAEVLQYAASDLYNGKNAFVSQLQNKDGKKLFPTDISEEAIKAKWRKAANASKAFIDKFVPGTYDLTKVYTNGILNAYLSCRDAMRSEDFTNTEMIFYRINTDYSLMQYDRTPRHTGAVGSGYRASGGLAASQQMVDAFFMANGKLPISGYTDNGKTPILNPGTGYEDTGFSTESYVDETGTILAPNGVLKAWVGREPRFYVNITFSGQKWLNTEEGAFYSDFSYDGNSGLHGGECPPTGYCVRKCAPLGSWKTGQQICIMLRLAQVYLNYVEALNECEPAHTDILTYLNLIRERAGIPTYGSKAGQLPAPATQSEMREAIRAERRVELAFESSRYFDVRRWSIAEETENIPLYGMYVNGNGNDFYKRTWFENRIFEKKMYFFPIPQGDLDIDKELVQNPGWNADI</sequence>
<name>A0A412VEG7_9BACE</name>
<evidence type="ECO:0000259" key="7">
    <source>
        <dbReference type="Pfam" id="PF14322"/>
    </source>
</evidence>
<dbReference type="InterPro" id="IPR033985">
    <property type="entry name" value="SusD-like_N"/>
</dbReference>
<dbReference type="GO" id="GO:0009279">
    <property type="term" value="C:cell outer membrane"/>
    <property type="evidence" value="ECO:0007669"/>
    <property type="project" value="UniProtKB-SubCell"/>
</dbReference>
<evidence type="ECO:0000256" key="3">
    <source>
        <dbReference type="ARBA" id="ARBA00022729"/>
    </source>
</evidence>
<dbReference type="SUPFAM" id="SSF48452">
    <property type="entry name" value="TPR-like"/>
    <property type="match status" value="1"/>
</dbReference>
<dbReference type="EMBL" id="QRYV01000098">
    <property type="protein sequence ID" value="RGV03874.1"/>
    <property type="molecule type" value="Genomic_DNA"/>
</dbReference>
<evidence type="ECO:0000256" key="4">
    <source>
        <dbReference type="ARBA" id="ARBA00023136"/>
    </source>
</evidence>
<dbReference type="InterPro" id="IPR011990">
    <property type="entry name" value="TPR-like_helical_dom_sf"/>
</dbReference>
<keyword evidence="5" id="KW-0998">Cell outer membrane</keyword>
<evidence type="ECO:0000256" key="5">
    <source>
        <dbReference type="ARBA" id="ARBA00023237"/>
    </source>
</evidence>
<feature type="domain" description="SusD-like N-terminal" evidence="7">
    <location>
        <begin position="117"/>
        <end position="233"/>
    </location>
</feature>
<evidence type="ECO:0000313" key="9">
    <source>
        <dbReference type="Proteomes" id="UP000283369"/>
    </source>
</evidence>
<dbReference type="Proteomes" id="UP000283369">
    <property type="component" value="Unassembled WGS sequence"/>
</dbReference>
<dbReference type="Gene3D" id="1.25.40.390">
    <property type="match status" value="1"/>
</dbReference>
<accession>A0A412VEG7</accession>
<comment type="caution">
    <text evidence="8">The sequence shown here is derived from an EMBL/GenBank/DDBJ whole genome shotgun (WGS) entry which is preliminary data.</text>
</comment>
<evidence type="ECO:0000256" key="1">
    <source>
        <dbReference type="ARBA" id="ARBA00004442"/>
    </source>
</evidence>
<gene>
    <name evidence="8" type="ORF">DWW25_24735</name>
</gene>
<comment type="similarity">
    <text evidence="2">Belongs to the SusD family.</text>
</comment>
<dbReference type="Pfam" id="PF14322">
    <property type="entry name" value="SusD-like_3"/>
    <property type="match status" value="1"/>
</dbReference>
<dbReference type="AlphaFoldDB" id="A0A412VEG7"/>
<reference evidence="8 9" key="1">
    <citation type="submission" date="2018-08" db="EMBL/GenBank/DDBJ databases">
        <title>A genome reference for cultivated species of the human gut microbiota.</title>
        <authorList>
            <person name="Zou Y."/>
            <person name="Xue W."/>
            <person name="Luo G."/>
        </authorList>
    </citation>
    <scope>NUCLEOTIDE SEQUENCE [LARGE SCALE GENOMIC DNA]</scope>
    <source>
        <strain evidence="8 9">AF14-7</strain>
    </source>
</reference>
<proteinExistence type="inferred from homology"/>
<dbReference type="InterPro" id="IPR012944">
    <property type="entry name" value="SusD_RagB_dom"/>
</dbReference>
<evidence type="ECO:0000313" key="8">
    <source>
        <dbReference type="EMBL" id="RGV03874.1"/>
    </source>
</evidence>
<evidence type="ECO:0000259" key="6">
    <source>
        <dbReference type="Pfam" id="PF07980"/>
    </source>
</evidence>
<keyword evidence="4" id="KW-0472">Membrane</keyword>
<feature type="domain" description="RagB/SusD" evidence="6">
    <location>
        <begin position="343"/>
        <end position="651"/>
    </location>
</feature>
<comment type="subcellular location">
    <subcellularLocation>
        <location evidence="1">Cell outer membrane</location>
    </subcellularLocation>
</comment>
<organism evidence="8 9">
    <name type="scientific">Bacteroides xylanisolvens</name>
    <dbReference type="NCBI Taxonomy" id="371601"/>
    <lineage>
        <taxon>Bacteria</taxon>
        <taxon>Pseudomonadati</taxon>
        <taxon>Bacteroidota</taxon>
        <taxon>Bacteroidia</taxon>
        <taxon>Bacteroidales</taxon>
        <taxon>Bacteroidaceae</taxon>
        <taxon>Bacteroides</taxon>
    </lineage>
</organism>